<dbReference type="AlphaFoldDB" id="A0A2R8A942"/>
<keyword evidence="3" id="KW-1185">Reference proteome</keyword>
<proteinExistence type="predicted"/>
<sequence length="102" mass="11422">MLLVDQKDAPGGMRNTAYDSGRLHKPHPMFTVGDIEWKWRQSRQYLAARDEVQSNLCQALARAGRKMDVTLRFATTASGCVDVDTPQGPMARIELHPKENPA</sequence>
<dbReference type="Proteomes" id="UP000244932">
    <property type="component" value="Unassembled WGS sequence"/>
</dbReference>
<organism evidence="2 3">
    <name type="scientific">Pontivivens insulae</name>
    <dbReference type="NCBI Taxonomy" id="1639689"/>
    <lineage>
        <taxon>Bacteria</taxon>
        <taxon>Pseudomonadati</taxon>
        <taxon>Pseudomonadota</taxon>
        <taxon>Alphaproteobacteria</taxon>
        <taxon>Rhodobacterales</taxon>
        <taxon>Paracoccaceae</taxon>
        <taxon>Pontivivens</taxon>
    </lineage>
</organism>
<evidence type="ECO:0000313" key="3">
    <source>
        <dbReference type="Proteomes" id="UP000244932"/>
    </source>
</evidence>
<name>A0A2R8A942_9RHOB</name>
<gene>
    <name evidence="2" type="ORF">POI8812_01039</name>
</gene>
<protein>
    <submittedName>
        <fullName evidence="2">Uncharacterized protein</fullName>
    </submittedName>
</protein>
<accession>A0A2R8A942</accession>
<feature type="region of interest" description="Disordered" evidence="1">
    <location>
        <begin position="1"/>
        <end position="25"/>
    </location>
</feature>
<dbReference type="EMBL" id="OMKW01000001">
    <property type="protein sequence ID" value="SPF28736.1"/>
    <property type="molecule type" value="Genomic_DNA"/>
</dbReference>
<evidence type="ECO:0000256" key="1">
    <source>
        <dbReference type="SAM" id="MobiDB-lite"/>
    </source>
</evidence>
<reference evidence="2 3" key="1">
    <citation type="submission" date="2018-03" db="EMBL/GenBank/DDBJ databases">
        <authorList>
            <person name="Keele B.F."/>
        </authorList>
    </citation>
    <scope>NUCLEOTIDE SEQUENCE [LARGE SCALE GENOMIC DNA]</scope>
    <source>
        <strain evidence="2 3">CeCT 8812</strain>
    </source>
</reference>
<evidence type="ECO:0000313" key="2">
    <source>
        <dbReference type="EMBL" id="SPF28736.1"/>
    </source>
</evidence>